<dbReference type="InterPro" id="IPR000515">
    <property type="entry name" value="MetI-like"/>
</dbReference>
<sequence>MGPDNDLMRLLAPLWAGKNGGSGRLSAVGLIPALTLMAMLGPVCAGLLGTLMPSLGYLPAAGLSTLSFDPFIQLFEWPGLPVAMRLSISTGLLATLLSLGVVTLTLAGWYDTGPFRVLERLLSPLLSVPHAAAAFGLAFLVAPSGWLSRIASPLTGWVRPPDVLILQDEWGLTLTAGMVAKEVPFLLLMALAALGQADARRRMRVAQALGYGRITGWLKTVFPPVYAQIRLPVYVVLAYSMSVVDVAMILGPSTPAPLSVQVVRWMSDPDLSQRLTAAAAALLQGGLVLTALTLWRAGEAVVARLGVLWIARGSRGALDPVLRPLGLALGAMSALAVLAGLAGLAVWSFAGYWAFPEALPQSFDLRSWARHLPGILSTGGTTVLIAVLATGLSLILVIGCLESEFRSGQNLTQRGLWLIYLPLLVPQTAFLPGLQTLLLSLGADRAIWAVVLAHLVFVLPYAFLSLGDPWRAWDRRNSTVAAALGASPRGVLWRVRLPMLLRPILTTAAVAFAVSVGQYLPTLLVGGGRVSTLTTEAVALASGGDRRAIGVYGVSQTLAVLGPFILALAVPAVVWRNRRSLHG</sequence>
<evidence type="ECO:0000313" key="9">
    <source>
        <dbReference type="EMBL" id="SNR50220.1"/>
    </source>
</evidence>
<evidence type="ECO:0000256" key="5">
    <source>
        <dbReference type="ARBA" id="ARBA00022989"/>
    </source>
</evidence>
<gene>
    <name evidence="9" type="ORF">SAMN06265370_107144</name>
</gene>
<protein>
    <submittedName>
        <fullName evidence="9">Putative thiamine transport system permease protein</fullName>
    </submittedName>
</protein>
<dbReference type="GO" id="GO:0055085">
    <property type="term" value="P:transmembrane transport"/>
    <property type="evidence" value="ECO:0007669"/>
    <property type="project" value="InterPro"/>
</dbReference>
<evidence type="ECO:0000256" key="1">
    <source>
        <dbReference type="ARBA" id="ARBA00004651"/>
    </source>
</evidence>
<dbReference type="AlphaFoldDB" id="A0A238WUM4"/>
<dbReference type="CDD" id="cd06261">
    <property type="entry name" value="TM_PBP2"/>
    <property type="match status" value="1"/>
</dbReference>
<feature type="transmembrane region" description="Helical" evidence="7">
    <location>
        <begin position="25"/>
        <end position="48"/>
    </location>
</feature>
<feature type="transmembrane region" description="Helical" evidence="7">
    <location>
        <begin position="131"/>
        <end position="150"/>
    </location>
</feature>
<comment type="subcellular location">
    <subcellularLocation>
        <location evidence="1 7">Cell membrane</location>
        <topology evidence="1 7">Multi-pass membrane protein</topology>
    </subcellularLocation>
</comment>
<organism evidence="9 10">
    <name type="scientific">Puniceibacterium sediminis</name>
    <dbReference type="NCBI Taxonomy" id="1608407"/>
    <lineage>
        <taxon>Bacteria</taxon>
        <taxon>Pseudomonadati</taxon>
        <taxon>Pseudomonadota</taxon>
        <taxon>Alphaproteobacteria</taxon>
        <taxon>Rhodobacterales</taxon>
        <taxon>Paracoccaceae</taxon>
        <taxon>Puniceibacterium</taxon>
    </lineage>
</organism>
<keyword evidence="5 7" id="KW-1133">Transmembrane helix</keyword>
<dbReference type="Proteomes" id="UP000198417">
    <property type="component" value="Unassembled WGS sequence"/>
</dbReference>
<dbReference type="EMBL" id="FZNN01000007">
    <property type="protein sequence ID" value="SNR50220.1"/>
    <property type="molecule type" value="Genomic_DNA"/>
</dbReference>
<feature type="transmembrane region" description="Helical" evidence="7">
    <location>
        <begin position="231"/>
        <end position="251"/>
    </location>
</feature>
<keyword evidence="3" id="KW-1003">Cell membrane</keyword>
<dbReference type="GO" id="GO:0005886">
    <property type="term" value="C:plasma membrane"/>
    <property type="evidence" value="ECO:0007669"/>
    <property type="project" value="UniProtKB-SubCell"/>
</dbReference>
<dbReference type="Gene3D" id="1.10.3720.10">
    <property type="entry name" value="MetI-like"/>
    <property type="match status" value="2"/>
</dbReference>
<feature type="domain" description="ABC transmembrane type-1" evidence="8">
    <location>
        <begin position="379"/>
        <end position="570"/>
    </location>
</feature>
<feature type="transmembrane region" description="Helical" evidence="7">
    <location>
        <begin position="87"/>
        <end position="110"/>
    </location>
</feature>
<proteinExistence type="inferred from homology"/>
<keyword evidence="10" id="KW-1185">Reference proteome</keyword>
<evidence type="ECO:0000256" key="7">
    <source>
        <dbReference type="RuleBase" id="RU363032"/>
    </source>
</evidence>
<keyword evidence="6 7" id="KW-0472">Membrane</keyword>
<evidence type="ECO:0000313" key="10">
    <source>
        <dbReference type="Proteomes" id="UP000198417"/>
    </source>
</evidence>
<reference evidence="9 10" key="1">
    <citation type="submission" date="2017-06" db="EMBL/GenBank/DDBJ databases">
        <authorList>
            <person name="Kim H.J."/>
            <person name="Triplett B.A."/>
        </authorList>
    </citation>
    <scope>NUCLEOTIDE SEQUENCE [LARGE SCALE GENOMIC DNA]</scope>
    <source>
        <strain evidence="9 10">DSM 29052</strain>
    </source>
</reference>
<feature type="domain" description="ABC transmembrane type-1" evidence="8">
    <location>
        <begin position="80"/>
        <end position="293"/>
    </location>
</feature>
<evidence type="ECO:0000259" key="8">
    <source>
        <dbReference type="PROSITE" id="PS50928"/>
    </source>
</evidence>
<feature type="transmembrane region" description="Helical" evidence="7">
    <location>
        <begin position="325"/>
        <end position="355"/>
    </location>
</feature>
<name>A0A238WUM4_9RHOB</name>
<feature type="transmembrane region" description="Helical" evidence="7">
    <location>
        <begin position="170"/>
        <end position="194"/>
    </location>
</feature>
<evidence type="ECO:0000256" key="4">
    <source>
        <dbReference type="ARBA" id="ARBA00022692"/>
    </source>
</evidence>
<keyword evidence="4 7" id="KW-0812">Transmembrane</keyword>
<feature type="transmembrane region" description="Helical" evidence="7">
    <location>
        <begin position="55"/>
        <end position="75"/>
    </location>
</feature>
<feature type="transmembrane region" description="Helical" evidence="7">
    <location>
        <begin position="499"/>
        <end position="520"/>
    </location>
</feature>
<keyword evidence="2 7" id="KW-0813">Transport</keyword>
<evidence type="ECO:0000256" key="6">
    <source>
        <dbReference type="ARBA" id="ARBA00023136"/>
    </source>
</evidence>
<feature type="transmembrane region" description="Helical" evidence="7">
    <location>
        <begin position="549"/>
        <end position="575"/>
    </location>
</feature>
<comment type="similarity">
    <text evidence="7">Belongs to the binding-protein-dependent transport system permease family.</text>
</comment>
<feature type="transmembrane region" description="Helical" evidence="7">
    <location>
        <begin position="375"/>
        <end position="403"/>
    </location>
</feature>
<feature type="transmembrane region" description="Helical" evidence="7">
    <location>
        <begin position="446"/>
        <end position="466"/>
    </location>
</feature>
<evidence type="ECO:0000256" key="3">
    <source>
        <dbReference type="ARBA" id="ARBA00022475"/>
    </source>
</evidence>
<feature type="transmembrane region" description="Helical" evidence="7">
    <location>
        <begin position="271"/>
        <end position="295"/>
    </location>
</feature>
<dbReference type="SUPFAM" id="SSF161098">
    <property type="entry name" value="MetI-like"/>
    <property type="match status" value="2"/>
</dbReference>
<evidence type="ECO:0000256" key="2">
    <source>
        <dbReference type="ARBA" id="ARBA00022448"/>
    </source>
</evidence>
<accession>A0A238WUM4</accession>
<feature type="transmembrane region" description="Helical" evidence="7">
    <location>
        <begin position="415"/>
        <end position="434"/>
    </location>
</feature>
<dbReference type="InterPro" id="IPR035906">
    <property type="entry name" value="MetI-like_sf"/>
</dbReference>
<dbReference type="PANTHER" id="PTHR30183:SF6">
    <property type="entry name" value="INNER MEMBRANE ABC TRANSPORTER PERMEASE PROTEIN YNJC"/>
    <property type="match status" value="1"/>
</dbReference>
<dbReference type="PROSITE" id="PS50928">
    <property type="entry name" value="ABC_TM1"/>
    <property type="match status" value="2"/>
</dbReference>
<dbReference type="PANTHER" id="PTHR30183">
    <property type="entry name" value="MOLYBDENUM TRANSPORT SYSTEM PERMEASE PROTEIN MODB"/>
    <property type="match status" value="1"/>
</dbReference>
<dbReference type="Pfam" id="PF00528">
    <property type="entry name" value="BPD_transp_1"/>
    <property type="match status" value="1"/>
</dbReference>